<evidence type="ECO:0000259" key="1">
    <source>
        <dbReference type="Pfam" id="PF18588"/>
    </source>
</evidence>
<protein>
    <submittedName>
        <fullName evidence="2">Peptide ABC transporter ATPase</fullName>
    </submittedName>
</protein>
<dbReference type="RefSeq" id="WP_247633872.1">
    <property type="nucleotide sequence ID" value="NZ_CP078077.1"/>
</dbReference>
<name>A0ABY4IQ29_9MICO</name>
<proteinExistence type="predicted"/>
<accession>A0ABY4IQ29</accession>
<reference evidence="2 3" key="1">
    <citation type="submission" date="2021-06" db="EMBL/GenBank/DDBJ databases">
        <title>Genome-based taxonomic framework of Microbacterium strains isolated from marine environment, the description of four new species and reclassification of four preexisting species.</title>
        <authorList>
            <person name="Lee S.D."/>
            <person name="Kim S.-M."/>
            <person name="Byeon Y.-S."/>
            <person name="Yang H.L."/>
            <person name="Kim I.S."/>
        </authorList>
    </citation>
    <scope>NUCLEOTIDE SEQUENCE [LARGE SCALE GENOMIC DNA]</scope>
    <source>
        <strain evidence="2 3">SSW1-36</strain>
    </source>
</reference>
<organism evidence="2 3">
    <name type="scientific">Microbacterium galbinum</name>
    <dbReference type="NCBI Taxonomy" id="2851646"/>
    <lineage>
        <taxon>Bacteria</taxon>
        <taxon>Bacillati</taxon>
        <taxon>Actinomycetota</taxon>
        <taxon>Actinomycetes</taxon>
        <taxon>Micrococcales</taxon>
        <taxon>Microbacteriaceae</taxon>
        <taxon>Microbacterium</taxon>
    </lineage>
</organism>
<keyword evidence="3" id="KW-1185">Reference proteome</keyword>
<dbReference type="Gene3D" id="3.40.50.12080">
    <property type="match status" value="2"/>
</dbReference>
<sequence>MIDFAEKGTPVAPAGSAVLARRRHYAEFFGLEPLPEAFGVVVGNCQAESLRWVMDAPGRRFVRVPPVHDLSGDEAERLHTLVAAAHTVVTQPIRDDYRGLPLGTRQIAAATTARVVTLPPVRFAGLHPFQAAIRVPGIDEDPPLVPYHDIRTLAGAAGIPVAAALPPTRVRAVGETSIDVLRTRETRCDVPVSDLFDDVTADHMRTVNHPGNAVWLPLGERVLRVLGVAGGPTDPGRPLLAAVRAPLEPEVVEAWSLPEEPRANWIVDGADLDVDEVEAAHREWYAARPEFVRAAVERLAPLLAVWRAA</sequence>
<evidence type="ECO:0000313" key="3">
    <source>
        <dbReference type="Proteomes" id="UP000831963"/>
    </source>
</evidence>
<gene>
    <name evidence="2" type="ORF">KV396_03805</name>
</gene>
<dbReference type="Proteomes" id="UP000831963">
    <property type="component" value="Chromosome"/>
</dbReference>
<dbReference type="InterPro" id="IPR041307">
    <property type="entry name" value="WcbI"/>
</dbReference>
<dbReference type="Pfam" id="PF18588">
    <property type="entry name" value="WcbI"/>
    <property type="match status" value="1"/>
</dbReference>
<evidence type="ECO:0000313" key="2">
    <source>
        <dbReference type="EMBL" id="UPL13643.1"/>
    </source>
</evidence>
<feature type="domain" description="Polysaccharide biosynthesis enzyme WcbI" evidence="1">
    <location>
        <begin position="39"/>
        <end position="229"/>
    </location>
</feature>
<dbReference type="EMBL" id="CP078077">
    <property type="protein sequence ID" value="UPL13643.1"/>
    <property type="molecule type" value="Genomic_DNA"/>
</dbReference>